<organism evidence="2 3">
    <name type="scientific">Paraburkholderia dipogonis</name>
    <dbReference type="NCBI Taxonomy" id="1211383"/>
    <lineage>
        <taxon>Bacteria</taxon>
        <taxon>Pseudomonadati</taxon>
        <taxon>Pseudomonadota</taxon>
        <taxon>Betaproteobacteria</taxon>
        <taxon>Burkholderiales</taxon>
        <taxon>Burkholderiaceae</taxon>
        <taxon>Paraburkholderia</taxon>
    </lineage>
</organism>
<dbReference type="Proteomes" id="UP001629230">
    <property type="component" value="Unassembled WGS sequence"/>
</dbReference>
<reference evidence="2 3" key="1">
    <citation type="journal article" date="2024" name="Chem. Sci.">
        <title>Discovery of megapolipeptins by genome mining of a Burkholderiales bacteria collection.</title>
        <authorList>
            <person name="Paulo B.S."/>
            <person name="Recchia M.J.J."/>
            <person name="Lee S."/>
            <person name="Fergusson C.H."/>
            <person name="Romanowski S.B."/>
            <person name="Hernandez A."/>
            <person name="Krull N."/>
            <person name="Liu D.Y."/>
            <person name="Cavanagh H."/>
            <person name="Bos A."/>
            <person name="Gray C.A."/>
            <person name="Murphy B.T."/>
            <person name="Linington R.G."/>
            <person name="Eustaquio A.S."/>
        </authorList>
    </citation>
    <scope>NUCLEOTIDE SEQUENCE [LARGE SCALE GENOMIC DNA]</scope>
    <source>
        <strain evidence="2 3">RL17-350-BIC-A</strain>
    </source>
</reference>
<dbReference type="EMBL" id="JAQQEZ010000076">
    <property type="protein sequence ID" value="MFM0007991.1"/>
    <property type="molecule type" value="Genomic_DNA"/>
</dbReference>
<dbReference type="Pfam" id="PF05344">
    <property type="entry name" value="DUF746"/>
    <property type="match status" value="1"/>
</dbReference>
<sequence length="253" mass="28313">MTTTSSRHQRIAPPLRQFDLSIPLKRFNGQVSPDTEDTDLTEFVQARLAEVFSLSEEPPACGHCGDRHTRLRQAPRPGKARLPAFLCLACKRQFNRLTGTPLANMRKREPASTLMVFAAMLSQQMPYVAAAEKLGLHVMVVSRWTRRMRAWLLQLDPTGHWEAKVRLGVRPPDPVAKCPSCGHTGPVTFLGFIPAERVHGERMRQCRCGACRGVFRFLLEGPVEAPARDVRDYAMVGHGEPRLGRRIAKSDPA</sequence>
<dbReference type="RefSeq" id="WP_408182834.1">
    <property type="nucleotide sequence ID" value="NZ_JAQQEZ010000076.1"/>
</dbReference>
<dbReference type="InterPro" id="IPR008008">
    <property type="entry name" value="DUF746"/>
</dbReference>
<keyword evidence="3" id="KW-1185">Reference proteome</keyword>
<accession>A0ABW9B708</accession>
<proteinExistence type="predicted"/>
<gene>
    <name evidence="2" type="ORF">PQR57_44615</name>
</gene>
<comment type="caution">
    <text evidence="2">The sequence shown here is derived from an EMBL/GenBank/DDBJ whole genome shotgun (WGS) entry which is preliminary data.</text>
</comment>
<evidence type="ECO:0000313" key="2">
    <source>
        <dbReference type="EMBL" id="MFM0007991.1"/>
    </source>
</evidence>
<name>A0ABW9B708_9BURK</name>
<feature type="domain" description="DUF746" evidence="1">
    <location>
        <begin position="117"/>
        <end position="171"/>
    </location>
</feature>
<evidence type="ECO:0000313" key="3">
    <source>
        <dbReference type="Proteomes" id="UP001629230"/>
    </source>
</evidence>
<protein>
    <submittedName>
        <fullName evidence="2">DUF746 domain-containing protein</fullName>
    </submittedName>
</protein>
<evidence type="ECO:0000259" key="1">
    <source>
        <dbReference type="Pfam" id="PF05344"/>
    </source>
</evidence>